<keyword evidence="2" id="KW-1185">Reference proteome</keyword>
<dbReference type="GO" id="GO:0016740">
    <property type="term" value="F:transferase activity"/>
    <property type="evidence" value="ECO:0007669"/>
    <property type="project" value="UniProtKB-KW"/>
</dbReference>
<accession>A0A0L6W4R9</accession>
<gene>
    <name evidence="1" type="ORF">Tfer_0940</name>
</gene>
<dbReference type="Proteomes" id="UP000037175">
    <property type="component" value="Unassembled WGS sequence"/>
</dbReference>
<proteinExistence type="predicted"/>
<dbReference type="EMBL" id="LGTE01000004">
    <property type="protein sequence ID" value="KNZ70378.1"/>
    <property type="molecule type" value="Genomic_DNA"/>
</dbReference>
<dbReference type="RefSeq" id="WP_052217082.1">
    <property type="nucleotide sequence ID" value="NZ_LGTE01000004.1"/>
</dbReference>
<evidence type="ECO:0000313" key="1">
    <source>
        <dbReference type="EMBL" id="KNZ70378.1"/>
    </source>
</evidence>
<sequence length="106" mass="12931">MFEDKVVEEMPKLINQTEFEYYAFRLYDFWDEKHYREDKFWQAHKIYRPFLVCHIPGYVYKWLEAPQYCGRFPCNITELKGALSPLRVKYFGWANSQDIEKSTKGI</sequence>
<reference evidence="2" key="1">
    <citation type="submission" date="2015-07" db="EMBL/GenBank/DDBJ databases">
        <title>Complete Genome of Thermincola ferriacetica strain Z-0001T.</title>
        <authorList>
            <person name="Lusk B."/>
            <person name="Badalamenti J.P."/>
            <person name="Parameswaran P."/>
            <person name="Bond D.R."/>
            <person name="Torres C.I."/>
        </authorList>
    </citation>
    <scope>NUCLEOTIDE SEQUENCE [LARGE SCALE GENOMIC DNA]</scope>
    <source>
        <strain evidence="2">Z-0001</strain>
    </source>
</reference>
<name>A0A0L6W4R9_9FIRM</name>
<organism evidence="1 2">
    <name type="scientific">Thermincola ferriacetica</name>
    <dbReference type="NCBI Taxonomy" id="281456"/>
    <lineage>
        <taxon>Bacteria</taxon>
        <taxon>Bacillati</taxon>
        <taxon>Bacillota</taxon>
        <taxon>Clostridia</taxon>
        <taxon>Eubacteriales</taxon>
        <taxon>Thermincolaceae</taxon>
        <taxon>Thermincola</taxon>
    </lineage>
</organism>
<keyword evidence="1" id="KW-0808">Transferase</keyword>
<comment type="caution">
    <text evidence="1">The sequence shown here is derived from an EMBL/GenBank/DDBJ whole genome shotgun (WGS) entry which is preliminary data.</text>
</comment>
<protein>
    <submittedName>
        <fullName evidence="1">Family 2 glycosyl transferase</fullName>
    </submittedName>
</protein>
<dbReference type="AlphaFoldDB" id="A0A0L6W4R9"/>
<evidence type="ECO:0000313" key="2">
    <source>
        <dbReference type="Proteomes" id="UP000037175"/>
    </source>
</evidence>